<keyword evidence="4 11" id="KW-0816">Tricarboxylic acid cycle</keyword>
<dbReference type="NCBIfam" id="NF002804">
    <property type="entry name" value="PRK02946.1"/>
    <property type="match status" value="1"/>
</dbReference>
<dbReference type="RefSeq" id="WP_367958551.1">
    <property type="nucleotide sequence ID" value="NZ_JBAKFK010000002.1"/>
</dbReference>
<evidence type="ECO:0000313" key="14">
    <source>
        <dbReference type="EMBL" id="MEX0469214.1"/>
    </source>
</evidence>
<comment type="catalytic activity">
    <reaction evidence="11">
        <text>L-seryl-[isocitrate dehydrogenase] + ATP = O-phospho-L-seryl-[isocitrate dehydrogenase] + ADP + H(+)</text>
        <dbReference type="Rhea" id="RHEA:43540"/>
        <dbReference type="Rhea" id="RHEA-COMP:10605"/>
        <dbReference type="Rhea" id="RHEA-COMP:10606"/>
        <dbReference type="ChEBI" id="CHEBI:15378"/>
        <dbReference type="ChEBI" id="CHEBI:29999"/>
        <dbReference type="ChEBI" id="CHEBI:30616"/>
        <dbReference type="ChEBI" id="CHEBI:83421"/>
        <dbReference type="ChEBI" id="CHEBI:456216"/>
        <dbReference type="EC" id="2.7.11.5"/>
    </reaction>
</comment>
<comment type="similarity">
    <text evidence="11">Belongs to the AceK family.</text>
</comment>
<evidence type="ECO:0000256" key="5">
    <source>
        <dbReference type="ARBA" id="ARBA00022679"/>
    </source>
</evidence>
<comment type="function">
    <text evidence="11">Bifunctional enzyme which can phosphorylate or dephosphorylate isocitrate dehydrogenase (IDH) on a specific serine residue. This is a regulatory mechanism which enables bacteria to bypass the Krebs cycle via the glyoxylate shunt in response to the source of carbon. When bacteria are grown on glucose, IDH is fully active and unphosphorylated, but when grown on acetate or ethanol, the activity of IDH declines drastically concomitant with its phosphorylation.</text>
</comment>
<dbReference type="EC" id="2.7.11.5" evidence="11"/>
<evidence type="ECO:0000313" key="15">
    <source>
        <dbReference type="Proteomes" id="UP001556709"/>
    </source>
</evidence>
<evidence type="ECO:0000256" key="3">
    <source>
        <dbReference type="ARBA" id="ARBA00022527"/>
    </source>
</evidence>
<name>A0ABV3TC54_9GAMM</name>
<evidence type="ECO:0000256" key="1">
    <source>
        <dbReference type="ARBA" id="ARBA00022435"/>
    </source>
</evidence>
<dbReference type="InterPro" id="IPR010452">
    <property type="entry name" value="Isocitrate_DH_AceK"/>
</dbReference>
<dbReference type="Proteomes" id="UP001556709">
    <property type="component" value="Unassembled WGS sequence"/>
</dbReference>
<accession>A0ABV3TC54</accession>
<evidence type="ECO:0000259" key="12">
    <source>
        <dbReference type="Pfam" id="PF06315"/>
    </source>
</evidence>
<evidence type="ECO:0000259" key="13">
    <source>
        <dbReference type="Pfam" id="PF20423"/>
    </source>
</evidence>
<feature type="binding site" evidence="11">
    <location>
        <position position="337"/>
    </location>
    <ligand>
        <name>ATP</name>
        <dbReference type="ChEBI" id="CHEBI:30616"/>
    </ligand>
</feature>
<reference evidence="14 15" key="1">
    <citation type="submission" date="2024-02" db="EMBL/GenBank/DDBJ databases">
        <title>New especies of Spiribacter isolated from saline water.</title>
        <authorList>
            <person name="Leon M.J."/>
            <person name="De La Haba R."/>
            <person name="Sanchez-Porro C."/>
            <person name="Ventosa A."/>
        </authorList>
    </citation>
    <scope>NUCLEOTIDE SEQUENCE [LARGE SCALE GENOMIC DNA]</scope>
    <source>
        <strain evidence="15">ag22IC6-390</strain>
    </source>
</reference>
<keyword evidence="10 11" id="KW-0904">Protein phosphatase</keyword>
<keyword evidence="9 11" id="KW-0067">ATP-binding</keyword>
<protein>
    <recommendedName>
        <fullName evidence="11">Isocitrate dehydrogenase kinase/phosphatase</fullName>
        <shortName evidence="11">IDH kinase/phosphatase</shortName>
        <shortName evidence="11">IDHK/P</shortName>
        <ecNumber evidence="11">2.7.11.5</ecNumber>
        <ecNumber evidence="11">3.1.3.-</ecNumber>
    </recommendedName>
</protein>
<proteinExistence type="inferred from homology"/>
<keyword evidence="7 11" id="KW-0418">Kinase</keyword>
<evidence type="ECO:0000256" key="7">
    <source>
        <dbReference type="ARBA" id="ARBA00022777"/>
    </source>
</evidence>
<evidence type="ECO:0000256" key="9">
    <source>
        <dbReference type="ARBA" id="ARBA00022840"/>
    </source>
</evidence>
<keyword evidence="2 11" id="KW-0963">Cytoplasm</keyword>
<keyword evidence="15" id="KW-1185">Reference proteome</keyword>
<feature type="binding site" evidence="11">
    <location>
        <begin position="316"/>
        <end position="322"/>
    </location>
    <ligand>
        <name>ATP</name>
        <dbReference type="ChEBI" id="CHEBI:30616"/>
    </ligand>
</feature>
<keyword evidence="3 11" id="KW-0723">Serine/threonine-protein kinase</keyword>
<dbReference type="Pfam" id="PF20423">
    <property type="entry name" value="AceK_regulatory"/>
    <property type="match status" value="1"/>
</dbReference>
<dbReference type="GO" id="GO:0016787">
    <property type="term" value="F:hydrolase activity"/>
    <property type="evidence" value="ECO:0007669"/>
    <property type="project" value="UniProtKB-KW"/>
</dbReference>
<keyword evidence="5 11" id="KW-0808">Transferase</keyword>
<dbReference type="GO" id="GO:0008772">
    <property type="term" value="F:[isocitrate dehydrogenase (NADP+)] kinase activity"/>
    <property type="evidence" value="ECO:0007669"/>
    <property type="project" value="UniProtKB-EC"/>
</dbReference>
<dbReference type="HAMAP" id="MF_00747">
    <property type="entry name" value="AceK"/>
    <property type="match status" value="1"/>
</dbReference>
<comment type="subcellular location">
    <subcellularLocation>
        <location evidence="11">Cytoplasm</location>
    </subcellularLocation>
</comment>
<dbReference type="PANTHER" id="PTHR39559:SF1">
    <property type="entry name" value="ISOCITRATE DEHYDROGENASE KINASE_PHOSPHATASE"/>
    <property type="match status" value="1"/>
</dbReference>
<dbReference type="EC" id="3.1.3.-" evidence="11"/>
<evidence type="ECO:0000256" key="11">
    <source>
        <dbReference type="HAMAP-Rule" id="MF_00747"/>
    </source>
</evidence>
<dbReference type="PIRSF" id="PIRSF000719">
    <property type="entry name" value="AceK"/>
    <property type="match status" value="1"/>
</dbReference>
<comment type="caution">
    <text evidence="14">The sequence shown here is derived from an EMBL/GenBank/DDBJ whole genome shotgun (WGS) entry which is preliminary data.</text>
</comment>
<evidence type="ECO:0000256" key="4">
    <source>
        <dbReference type="ARBA" id="ARBA00022532"/>
    </source>
</evidence>
<feature type="domain" description="Isocitrate dehydrogenase kinase/phosphatase (AceK) regulatory" evidence="13">
    <location>
        <begin position="16"/>
        <end position="309"/>
    </location>
</feature>
<sequence length="576" mass="66532">MRRSLRPSHRGAAAAAQCIHDGFSRYNQQFRRVTSRARRRFEQRDWKGQMADIAARVELYETWARRTVGQLRRDLGDDFADHDFWPAVREAFGLRVEAMPDAGFMKTFFNSITRRVFGTRGVDATVEFVQPPPEEGIESLTMRRYPCWGDLDEACSRMLRDFRFRIGYADRDGDAAAIAGEIRGHFSDADAQCLRLEFIDTHFFQGTRAYLVGRLRMPRGTQPIVIALRNDDAGIRVDATLITEEQIGVVFSYTRSYYFADPTSVVAAVQFLHDILPDKPIDELYTVLGRLRQGKTERYRSLTRHLRATEDAFVHAAGEAGLVMIVFTLPSFNLVFKVMRDVFRPPKTTTHEDVHQSYRLVSRHDHAGRLIDTQHFRNLELPRARFSEALQEELFSQAPRTVGVDGDQLVLSHVYVERRVRPLNLYVREVDETEARRVILDYGRCIKDLAETNIFAGDLLLKNFGVTSSGRVVFYDYDEVLLVTDCNFYELPEPDEDFPLMDHPTTRFVGANDIFPEEFIRFLAMPTHLRSHFLDAHADLLTPDYWRDVKRRRQAGEVAEIVPYARQSVAPHRIRL</sequence>
<feature type="domain" description="Isocitrate dehydrogenase kinase/phosphatase (AceK) kinase" evidence="12">
    <location>
        <begin position="311"/>
        <end position="565"/>
    </location>
</feature>
<organism evidence="14 15">
    <name type="scientific">Spiribacter pallidus</name>
    <dbReference type="NCBI Taxonomy" id="1987936"/>
    <lineage>
        <taxon>Bacteria</taxon>
        <taxon>Pseudomonadati</taxon>
        <taxon>Pseudomonadota</taxon>
        <taxon>Gammaproteobacteria</taxon>
        <taxon>Chromatiales</taxon>
        <taxon>Ectothiorhodospiraceae</taxon>
        <taxon>Spiribacter</taxon>
    </lineage>
</organism>
<dbReference type="Pfam" id="PF06315">
    <property type="entry name" value="AceK_kinase"/>
    <property type="match status" value="1"/>
</dbReference>
<keyword evidence="1 11" id="KW-0329">Glyoxylate bypass</keyword>
<feature type="active site" evidence="11">
    <location>
        <position position="372"/>
    </location>
</feature>
<evidence type="ECO:0000256" key="10">
    <source>
        <dbReference type="ARBA" id="ARBA00022912"/>
    </source>
</evidence>
<dbReference type="InterPro" id="IPR046854">
    <property type="entry name" value="AceK_regulatory"/>
</dbReference>
<keyword evidence="8 11" id="KW-0378">Hydrolase</keyword>
<dbReference type="EMBL" id="JBAKFM010000002">
    <property type="protein sequence ID" value="MEX0469214.1"/>
    <property type="molecule type" value="Genomic_DNA"/>
</dbReference>
<dbReference type="PANTHER" id="PTHR39559">
    <property type="match status" value="1"/>
</dbReference>
<evidence type="ECO:0000256" key="2">
    <source>
        <dbReference type="ARBA" id="ARBA00022490"/>
    </source>
</evidence>
<gene>
    <name evidence="11 14" type="primary">aceK</name>
    <name evidence="14" type="ORF">V6X73_05690</name>
</gene>
<dbReference type="InterPro" id="IPR046855">
    <property type="entry name" value="AceK_kinase"/>
</dbReference>
<evidence type="ECO:0000256" key="8">
    <source>
        <dbReference type="ARBA" id="ARBA00022801"/>
    </source>
</evidence>
<evidence type="ECO:0000256" key="6">
    <source>
        <dbReference type="ARBA" id="ARBA00022741"/>
    </source>
</evidence>
<keyword evidence="6 11" id="KW-0547">Nucleotide-binding</keyword>